<name>A0ABS9YV47_9MYCO</name>
<dbReference type="SUPFAM" id="SSF55469">
    <property type="entry name" value="FMN-dependent nitroreductase-like"/>
    <property type="match status" value="1"/>
</dbReference>
<evidence type="ECO:0000313" key="1">
    <source>
        <dbReference type="EMBL" id="MCI4675115.1"/>
    </source>
</evidence>
<dbReference type="PANTHER" id="PTHR23026">
    <property type="entry name" value="NADPH NITROREDUCTASE"/>
    <property type="match status" value="1"/>
</dbReference>
<dbReference type="PANTHER" id="PTHR23026:SF123">
    <property type="entry name" value="NAD(P)H NITROREDUCTASE RV3131-RELATED"/>
    <property type="match status" value="1"/>
</dbReference>
<dbReference type="Gene3D" id="3.40.109.10">
    <property type="entry name" value="NADH Oxidase"/>
    <property type="match status" value="2"/>
</dbReference>
<protein>
    <submittedName>
        <fullName evidence="1">NAD(P)H nitroreductase</fullName>
    </submittedName>
</protein>
<dbReference type="NCBIfam" id="NF047509">
    <property type="entry name" value="Rv3131_FMN_oxido"/>
    <property type="match status" value="1"/>
</dbReference>
<gene>
    <name evidence="1" type="ORF">K9U37_09525</name>
</gene>
<accession>A0ABS9YV47</accession>
<comment type="caution">
    <text evidence="1">The sequence shown here is derived from an EMBL/GenBank/DDBJ whole genome shotgun (WGS) entry which is preliminary data.</text>
</comment>
<evidence type="ECO:0000313" key="2">
    <source>
        <dbReference type="Proteomes" id="UP001139068"/>
    </source>
</evidence>
<proteinExistence type="predicted"/>
<dbReference type="Proteomes" id="UP001139068">
    <property type="component" value="Unassembled WGS sequence"/>
</dbReference>
<sequence>MDRRRWLTVAKAALDPQVVANAVELACRAPSVHNSQPWHWVVEGGALKLFFEPHRVPHATDLSGREAVISCGAVLDHLRVAAAAVGFQADIERFPNPNDLDHLATIWFSTLQLVTDAHRARADAILDRHTDRLPFAPPPSWAAFEPVLRSTIDTDKAVLHVLPDTVRPQLAEASRLTEALRRYDSSYHAELRWWTAPYEVTDGVPYSALVSASERDRVDVAREFPASEHPDRRPEIDHDRSTILVLSTYGDSRRDALGCGEVLSDVLLEATMAGLATCTLSHLTELEASRNIIRALIGGGYEPQLLIRIGRVPSIAQVAPATPRRPLADVLEFRG</sequence>
<dbReference type="EMBL" id="JAIVFL010000001">
    <property type="protein sequence ID" value="MCI4675115.1"/>
    <property type="molecule type" value="Genomic_DNA"/>
</dbReference>
<keyword evidence="2" id="KW-1185">Reference proteome</keyword>
<reference evidence="1" key="1">
    <citation type="journal article" date="2022" name="ISME J.">
        <title>Identification of active gaseous-alkane degraders at natural gas seeps.</title>
        <authorList>
            <person name="Farhan Ul Haque M."/>
            <person name="Hernandez M."/>
            <person name="Crombie A.T."/>
            <person name="Murrell J.C."/>
        </authorList>
    </citation>
    <scope>NUCLEOTIDE SEQUENCE</scope>
    <source>
        <strain evidence="1">ANDR5</strain>
    </source>
</reference>
<organism evidence="1 2">
    <name type="scientific">Candidatus Mycolicibacterium alkanivorans</name>
    <dbReference type="NCBI Taxonomy" id="2954114"/>
    <lineage>
        <taxon>Bacteria</taxon>
        <taxon>Bacillati</taxon>
        <taxon>Actinomycetota</taxon>
        <taxon>Actinomycetes</taxon>
        <taxon>Mycobacteriales</taxon>
        <taxon>Mycobacteriaceae</taxon>
        <taxon>Mycolicibacterium</taxon>
    </lineage>
</organism>
<dbReference type="InterPro" id="IPR050627">
    <property type="entry name" value="Nitroreductase/BluB"/>
</dbReference>
<dbReference type="InterPro" id="IPR000415">
    <property type="entry name" value="Nitroreductase-like"/>
</dbReference>